<evidence type="ECO:0000313" key="2">
    <source>
        <dbReference type="EMBL" id="KAL0011390.1"/>
    </source>
</evidence>
<keyword evidence="3" id="KW-1185">Reference proteome</keyword>
<proteinExistence type="predicted"/>
<feature type="chain" id="PRO_5043991088" evidence="1">
    <location>
        <begin position="23"/>
        <end position="143"/>
    </location>
</feature>
<comment type="caution">
    <text evidence="2">The sequence shown here is derived from an EMBL/GenBank/DDBJ whole genome shotgun (WGS) entry which is preliminary data.</text>
</comment>
<name>A0AAW2DQ05_9ROSI</name>
<evidence type="ECO:0000256" key="1">
    <source>
        <dbReference type="SAM" id="SignalP"/>
    </source>
</evidence>
<protein>
    <submittedName>
        <fullName evidence="2">Uncharacterized protein</fullName>
    </submittedName>
</protein>
<reference evidence="2 3" key="1">
    <citation type="submission" date="2024-01" db="EMBL/GenBank/DDBJ databases">
        <title>A telomere-to-telomere, gap-free genome of sweet tea (Lithocarpus litseifolius).</title>
        <authorList>
            <person name="Zhou J."/>
        </authorList>
    </citation>
    <scope>NUCLEOTIDE SEQUENCE [LARGE SCALE GENOMIC DNA]</scope>
    <source>
        <strain evidence="2">Zhou-2022a</strain>
        <tissue evidence="2">Leaf</tissue>
    </source>
</reference>
<keyword evidence="1" id="KW-0732">Signal</keyword>
<feature type="signal peptide" evidence="1">
    <location>
        <begin position="1"/>
        <end position="22"/>
    </location>
</feature>
<dbReference type="Proteomes" id="UP001459277">
    <property type="component" value="Unassembled WGS sequence"/>
</dbReference>
<gene>
    <name evidence="2" type="ORF">SO802_006498</name>
</gene>
<dbReference type="AlphaFoldDB" id="A0AAW2DQ05"/>
<sequence>MAKGSFIGSLSLFTLVLHLVKEYPNYLRGKGKVLTATFSDSKSLNSDSEEECDGDDNYSAFMAITLVDSRDELSNLVKELGVHSEGEEDEVSDDEYVYLNEGDKNLQDVYDALLEDYGKYAKIAKSAVKKMKKIEEEHKSTLA</sequence>
<accession>A0AAW2DQ05</accession>
<organism evidence="2 3">
    <name type="scientific">Lithocarpus litseifolius</name>
    <dbReference type="NCBI Taxonomy" id="425828"/>
    <lineage>
        <taxon>Eukaryota</taxon>
        <taxon>Viridiplantae</taxon>
        <taxon>Streptophyta</taxon>
        <taxon>Embryophyta</taxon>
        <taxon>Tracheophyta</taxon>
        <taxon>Spermatophyta</taxon>
        <taxon>Magnoliopsida</taxon>
        <taxon>eudicotyledons</taxon>
        <taxon>Gunneridae</taxon>
        <taxon>Pentapetalae</taxon>
        <taxon>rosids</taxon>
        <taxon>fabids</taxon>
        <taxon>Fagales</taxon>
        <taxon>Fagaceae</taxon>
        <taxon>Lithocarpus</taxon>
    </lineage>
</organism>
<dbReference type="EMBL" id="JAZDWU010000002">
    <property type="protein sequence ID" value="KAL0011390.1"/>
    <property type="molecule type" value="Genomic_DNA"/>
</dbReference>
<evidence type="ECO:0000313" key="3">
    <source>
        <dbReference type="Proteomes" id="UP001459277"/>
    </source>
</evidence>